<dbReference type="InterPro" id="IPR001736">
    <property type="entry name" value="PLipase_D/transphosphatidylase"/>
</dbReference>
<evidence type="ECO:0000256" key="6">
    <source>
        <dbReference type="ARBA" id="ARBA00023098"/>
    </source>
</evidence>
<comment type="catalytic activity">
    <reaction evidence="1">
        <text>a 1,2-diacyl-sn-glycero-3-phosphocholine + H2O = a 1,2-diacyl-sn-glycero-3-phosphate + choline + H(+)</text>
        <dbReference type="Rhea" id="RHEA:14445"/>
        <dbReference type="ChEBI" id="CHEBI:15354"/>
        <dbReference type="ChEBI" id="CHEBI:15377"/>
        <dbReference type="ChEBI" id="CHEBI:15378"/>
        <dbReference type="ChEBI" id="CHEBI:57643"/>
        <dbReference type="ChEBI" id="CHEBI:58608"/>
        <dbReference type="EC" id="3.1.4.4"/>
    </reaction>
</comment>
<dbReference type="SUPFAM" id="SSF56024">
    <property type="entry name" value="Phospholipase D/nuclease"/>
    <property type="match status" value="1"/>
</dbReference>
<dbReference type="AlphaFoldDB" id="A0A2A7B2U1"/>
<evidence type="ECO:0000256" key="4">
    <source>
        <dbReference type="ARBA" id="ARBA00022801"/>
    </source>
</evidence>
<organism evidence="8 9">
    <name type="scientific">Faecalibacterium prausnitzii</name>
    <dbReference type="NCBI Taxonomy" id="853"/>
    <lineage>
        <taxon>Bacteria</taxon>
        <taxon>Bacillati</taxon>
        <taxon>Bacillota</taxon>
        <taxon>Clostridia</taxon>
        <taxon>Eubacteriales</taxon>
        <taxon>Oscillospiraceae</taxon>
        <taxon>Faecalibacterium</taxon>
    </lineage>
</organism>
<comment type="similarity">
    <text evidence="2">Belongs to the phospholipase D family.</text>
</comment>
<dbReference type="SMART" id="SM00155">
    <property type="entry name" value="PLDc"/>
    <property type="match status" value="1"/>
</dbReference>
<keyword evidence="4" id="KW-0378">Hydrolase</keyword>
<dbReference type="GO" id="GO:0004630">
    <property type="term" value="F:phospholipase D activity"/>
    <property type="evidence" value="ECO:0007669"/>
    <property type="project" value="UniProtKB-EC"/>
</dbReference>
<evidence type="ECO:0000313" key="8">
    <source>
        <dbReference type="EMBL" id="PDX85713.1"/>
    </source>
</evidence>
<evidence type="ECO:0000313" key="9">
    <source>
        <dbReference type="Proteomes" id="UP000220904"/>
    </source>
</evidence>
<feature type="domain" description="PLD phosphodiesterase" evidence="7">
    <location>
        <begin position="82"/>
        <end position="109"/>
    </location>
</feature>
<gene>
    <name evidence="8" type="ORF">CHR60_11740</name>
</gene>
<dbReference type="EMBL" id="NOUV01000019">
    <property type="protein sequence ID" value="PDX85713.1"/>
    <property type="molecule type" value="Genomic_DNA"/>
</dbReference>
<dbReference type="InterPro" id="IPR051406">
    <property type="entry name" value="PLD_domain"/>
</dbReference>
<name>A0A2A7B2U1_9FIRM</name>
<dbReference type="RefSeq" id="WP_097793182.1">
    <property type="nucleotide sequence ID" value="NZ_NOUV01000019.1"/>
</dbReference>
<dbReference type="GO" id="GO:0016042">
    <property type="term" value="P:lipid catabolic process"/>
    <property type="evidence" value="ECO:0007669"/>
    <property type="project" value="UniProtKB-KW"/>
</dbReference>
<evidence type="ECO:0000259" key="7">
    <source>
        <dbReference type="PROSITE" id="PS50035"/>
    </source>
</evidence>
<dbReference type="PANTHER" id="PTHR43856:SF1">
    <property type="entry name" value="MITOCHONDRIAL CARDIOLIPIN HYDROLASE"/>
    <property type="match status" value="1"/>
</dbReference>
<dbReference type="Pfam" id="PF13091">
    <property type="entry name" value="PLDc_2"/>
    <property type="match status" value="1"/>
</dbReference>
<dbReference type="GO" id="GO:0006793">
    <property type="term" value="P:phosphorus metabolic process"/>
    <property type="evidence" value="ECO:0007669"/>
    <property type="project" value="UniProtKB-ARBA"/>
</dbReference>
<evidence type="ECO:0000256" key="5">
    <source>
        <dbReference type="ARBA" id="ARBA00022963"/>
    </source>
</evidence>
<proteinExistence type="inferred from homology"/>
<keyword evidence="5" id="KW-0442">Lipid degradation</keyword>
<comment type="caution">
    <text evidence="8">The sequence shown here is derived from an EMBL/GenBank/DDBJ whole genome shotgun (WGS) entry which is preliminary data.</text>
</comment>
<dbReference type="OrthoDB" id="9762009at2"/>
<evidence type="ECO:0000256" key="1">
    <source>
        <dbReference type="ARBA" id="ARBA00000798"/>
    </source>
</evidence>
<dbReference type="GO" id="GO:0016891">
    <property type="term" value="F:RNA endonuclease activity producing 5'-phosphomonoesters, hydrolytic mechanism"/>
    <property type="evidence" value="ECO:0007669"/>
    <property type="project" value="TreeGrafter"/>
</dbReference>
<keyword evidence="6" id="KW-0443">Lipid metabolism</keyword>
<accession>A0A2A7B2U1</accession>
<sequence length="299" mass="35553">MIKCFFNDLENVTIKNLRKAKRSIRAAVAWINFNHYKDVFDELLNKGVEVKIILNNDEVNRRYMNNIQYLNSRGAKIRLVSFDGIMHHKFCVIDEQICLFGSFNWTENASTRNIENLNICDEYKVVSDYLLEFKALWKLSKDDIRLLTRPIYCRKCGGAVINILFMKQEGDYQTRIDVLQQCDCAQNVIYTEYYDLSVYYNYIGLINRFDNEIAEIQENGNTIEYQRLVDQEDFYIANYLSNVRDNRMGLPIIHAVGVKTWKWLDKHDGELVYKIIWKERGTERYIEDEYEIFDEHTGL</sequence>
<dbReference type="PROSITE" id="PS50035">
    <property type="entry name" value="PLD"/>
    <property type="match status" value="1"/>
</dbReference>
<dbReference type="Gene3D" id="3.30.870.10">
    <property type="entry name" value="Endonuclease Chain A"/>
    <property type="match status" value="1"/>
</dbReference>
<protein>
    <recommendedName>
        <fullName evidence="3">phospholipase D</fullName>
        <ecNumber evidence="3">3.1.4.4</ecNumber>
    </recommendedName>
</protein>
<evidence type="ECO:0000256" key="3">
    <source>
        <dbReference type="ARBA" id="ARBA00012027"/>
    </source>
</evidence>
<evidence type="ECO:0000256" key="2">
    <source>
        <dbReference type="ARBA" id="ARBA00008664"/>
    </source>
</evidence>
<dbReference type="Proteomes" id="UP000220904">
    <property type="component" value="Unassembled WGS sequence"/>
</dbReference>
<reference evidence="8 9" key="1">
    <citation type="journal article" date="2017" name="Front. Microbiol.">
        <title>New Insights into the Diversity of the Genus Faecalibacterium.</title>
        <authorList>
            <person name="Benevides L."/>
            <person name="Burman S."/>
            <person name="Martin R."/>
            <person name="Robert V."/>
            <person name="Thomas M."/>
            <person name="Miquel S."/>
            <person name="Chain F."/>
            <person name="Sokol H."/>
            <person name="Bermudez-Humaran L.G."/>
            <person name="Morrison M."/>
            <person name="Langella P."/>
            <person name="Azevedo V.A."/>
            <person name="Chatel J.M."/>
            <person name="Soares S."/>
        </authorList>
    </citation>
    <scope>NUCLEOTIDE SEQUENCE [LARGE SCALE GENOMIC DNA]</scope>
    <source>
        <strain evidence="8 9">AHMP21</strain>
    </source>
</reference>
<dbReference type="PANTHER" id="PTHR43856">
    <property type="entry name" value="CARDIOLIPIN HYDROLASE"/>
    <property type="match status" value="1"/>
</dbReference>
<dbReference type="EC" id="3.1.4.4" evidence="3"/>
<dbReference type="InterPro" id="IPR025202">
    <property type="entry name" value="PLD-like_dom"/>
</dbReference>